<keyword evidence="4" id="KW-1185">Reference proteome</keyword>
<dbReference type="GO" id="GO:0016020">
    <property type="term" value="C:membrane"/>
    <property type="evidence" value="ECO:0007669"/>
    <property type="project" value="InterPro"/>
</dbReference>
<keyword evidence="2" id="KW-0812">Transmembrane</keyword>
<dbReference type="Proteomes" id="UP000549882">
    <property type="component" value="Unassembled WGS sequence"/>
</dbReference>
<feature type="transmembrane region" description="Helical" evidence="2">
    <location>
        <begin position="20"/>
        <end position="46"/>
    </location>
</feature>
<protein>
    <submittedName>
        <fullName evidence="3">Uncharacterized membrane protein YhaH (DUF805 family)</fullName>
    </submittedName>
</protein>
<keyword evidence="2" id="KW-1133">Transmembrane helix</keyword>
<comment type="caution">
    <text evidence="3">The sequence shown here is derived from an EMBL/GenBank/DDBJ whole genome shotgun (WGS) entry which is preliminary data.</text>
</comment>
<dbReference type="InterPro" id="IPR008523">
    <property type="entry name" value="DUF805"/>
</dbReference>
<dbReference type="Pfam" id="PF05656">
    <property type="entry name" value="DUF805"/>
    <property type="match status" value="1"/>
</dbReference>
<reference evidence="3 4" key="1">
    <citation type="submission" date="2020-08" db="EMBL/GenBank/DDBJ databases">
        <title>Genomic Encyclopedia of Type Strains, Phase IV (KMG-V): Genome sequencing to study the core and pangenomes of soil and plant-associated prokaryotes.</title>
        <authorList>
            <person name="Whitman W."/>
        </authorList>
    </citation>
    <scope>NUCLEOTIDE SEQUENCE [LARGE SCALE GENOMIC DNA]</scope>
    <source>
        <strain evidence="3 4">SEMIA 4064</strain>
    </source>
</reference>
<feature type="region of interest" description="Disordered" evidence="1">
    <location>
        <begin position="159"/>
        <end position="202"/>
    </location>
</feature>
<proteinExistence type="predicted"/>
<dbReference type="RefSeq" id="WP_183939170.1">
    <property type="nucleotide sequence ID" value="NZ_JACHBI010000009.1"/>
</dbReference>
<dbReference type="EMBL" id="JACHBI010000009">
    <property type="protein sequence ID" value="MBB5575800.1"/>
    <property type="molecule type" value="Genomic_DNA"/>
</dbReference>
<dbReference type="AlphaFoldDB" id="A0A7W8XUF3"/>
<sequence>MIGNLFCFQGRIGRLKYFLWGYIFLPGAIFLTMLILPFLFIFGFHFDGSKTTALMIVVPAVAVFLWTHLSLQVARIRDIGWNPMVIVPAMLSLDVVDVTVGYLFPALALGTKHYTIVSEVINAVYTIALLFTPGDGDYAVPAIVFPEIPLPKSKKGIFRSTRSDAATPAEPPRPSSGMPRPADARGQVSFGRRGLVNDHKQS</sequence>
<accession>A0A7W8XUF3</accession>
<feature type="transmembrane region" description="Helical" evidence="2">
    <location>
        <begin position="52"/>
        <end position="71"/>
    </location>
</feature>
<evidence type="ECO:0000256" key="1">
    <source>
        <dbReference type="SAM" id="MobiDB-lite"/>
    </source>
</evidence>
<keyword evidence="2" id="KW-0472">Membrane</keyword>
<name>A0A7W8XUF3_9HYPH</name>
<evidence type="ECO:0000313" key="3">
    <source>
        <dbReference type="EMBL" id="MBB5575800.1"/>
    </source>
</evidence>
<evidence type="ECO:0000256" key="2">
    <source>
        <dbReference type="SAM" id="Phobius"/>
    </source>
</evidence>
<gene>
    <name evidence="3" type="ORF">GGD50_004435</name>
</gene>
<organism evidence="3 4">
    <name type="scientific">Rhizobium paranaense</name>
    <dbReference type="NCBI Taxonomy" id="1650438"/>
    <lineage>
        <taxon>Bacteria</taxon>
        <taxon>Pseudomonadati</taxon>
        <taxon>Pseudomonadota</taxon>
        <taxon>Alphaproteobacteria</taxon>
        <taxon>Hyphomicrobiales</taxon>
        <taxon>Rhizobiaceae</taxon>
        <taxon>Rhizobium/Agrobacterium group</taxon>
        <taxon>Rhizobium</taxon>
    </lineage>
</organism>
<evidence type="ECO:0000313" key="4">
    <source>
        <dbReference type="Proteomes" id="UP000549882"/>
    </source>
</evidence>